<feature type="non-terminal residue" evidence="7">
    <location>
        <position position="1"/>
    </location>
</feature>
<reference evidence="7 8" key="1">
    <citation type="journal article" date="2019" name="Genome Biol. Evol.">
        <title>Insights into the evolution of the New World diploid cottons (Gossypium, subgenus Houzingenia) based on genome sequencing.</title>
        <authorList>
            <person name="Grover C.E."/>
            <person name="Arick M.A. 2nd"/>
            <person name="Thrash A."/>
            <person name="Conover J.L."/>
            <person name="Sanders W.S."/>
            <person name="Peterson D.G."/>
            <person name="Frelichowski J.E."/>
            <person name="Scheffler J.A."/>
            <person name="Scheffler B.E."/>
            <person name="Wendel J.F."/>
        </authorList>
    </citation>
    <scope>NUCLEOTIDE SEQUENCE [LARGE SCALE GENOMIC DNA]</scope>
    <source>
        <strain evidence="7">0</strain>
        <tissue evidence="7">Leaf</tissue>
    </source>
</reference>
<sequence>IKRKKVKFSYITNDLARKATYKKRKKDLMKKMIELSILFGIDACANMNSPYASLPEVWPSSIGVQHAIQV</sequence>
<keyword evidence="3" id="KW-0238">DNA-binding</keyword>
<keyword evidence="8" id="KW-1185">Reference proteome</keyword>
<accession>A0A7J9GAA9</accession>
<evidence type="ECO:0000259" key="6">
    <source>
        <dbReference type="PROSITE" id="PS50066"/>
    </source>
</evidence>
<dbReference type="SUPFAM" id="SSF55455">
    <property type="entry name" value="SRF-like"/>
    <property type="match status" value="1"/>
</dbReference>
<dbReference type="PROSITE" id="PS50066">
    <property type="entry name" value="MADS_BOX_2"/>
    <property type="match status" value="1"/>
</dbReference>
<organism evidence="7 8">
    <name type="scientific">Gossypium harknessii</name>
    <dbReference type="NCBI Taxonomy" id="34285"/>
    <lineage>
        <taxon>Eukaryota</taxon>
        <taxon>Viridiplantae</taxon>
        <taxon>Streptophyta</taxon>
        <taxon>Embryophyta</taxon>
        <taxon>Tracheophyta</taxon>
        <taxon>Spermatophyta</taxon>
        <taxon>Magnoliopsida</taxon>
        <taxon>eudicotyledons</taxon>
        <taxon>Gunneridae</taxon>
        <taxon>Pentapetalae</taxon>
        <taxon>rosids</taxon>
        <taxon>malvids</taxon>
        <taxon>Malvales</taxon>
        <taxon>Malvaceae</taxon>
        <taxon>Malvoideae</taxon>
        <taxon>Gossypium</taxon>
    </lineage>
</organism>
<evidence type="ECO:0000256" key="2">
    <source>
        <dbReference type="ARBA" id="ARBA00023015"/>
    </source>
</evidence>
<evidence type="ECO:0000256" key="5">
    <source>
        <dbReference type="ARBA" id="ARBA00023242"/>
    </source>
</evidence>
<evidence type="ECO:0000256" key="3">
    <source>
        <dbReference type="ARBA" id="ARBA00023125"/>
    </source>
</evidence>
<evidence type="ECO:0000256" key="4">
    <source>
        <dbReference type="ARBA" id="ARBA00023163"/>
    </source>
</evidence>
<name>A0A7J9GAA9_9ROSI</name>
<comment type="caution">
    <text evidence="7">The sequence shown here is derived from an EMBL/GenBank/DDBJ whole genome shotgun (WGS) entry which is preliminary data.</text>
</comment>
<dbReference type="EMBL" id="JABFAD010000003">
    <property type="protein sequence ID" value="MBA0794512.1"/>
    <property type="molecule type" value="Genomic_DNA"/>
</dbReference>
<dbReference type="GO" id="GO:0005634">
    <property type="term" value="C:nucleus"/>
    <property type="evidence" value="ECO:0007669"/>
    <property type="project" value="UniProtKB-SubCell"/>
</dbReference>
<keyword evidence="4" id="KW-0804">Transcription</keyword>
<evidence type="ECO:0000313" key="8">
    <source>
        <dbReference type="Proteomes" id="UP000593560"/>
    </source>
</evidence>
<dbReference type="PRINTS" id="PR00404">
    <property type="entry name" value="MADSDOMAIN"/>
</dbReference>
<dbReference type="Gene3D" id="3.40.1810.10">
    <property type="entry name" value="Transcription factor, MADS-box"/>
    <property type="match status" value="1"/>
</dbReference>
<dbReference type="Proteomes" id="UP000593560">
    <property type="component" value="Unassembled WGS sequence"/>
</dbReference>
<dbReference type="SMART" id="SM00432">
    <property type="entry name" value="MADS"/>
    <property type="match status" value="1"/>
</dbReference>
<gene>
    <name evidence="7" type="ORF">Gohar_018835</name>
</gene>
<protein>
    <recommendedName>
        <fullName evidence="6">MADS-box domain-containing protein</fullName>
    </recommendedName>
</protein>
<keyword evidence="5" id="KW-0539">Nucleus</keyword>
<evidence type="ECO:0000256" key="1">
    <source>
        <dbReference type="ARBA" id="ARBA00004123"/>
    </source>
</evidence>
<dbReference type="GO" id="GO:0046983">
    <property type="term" value="F:protein dimerization activity"/>
    <property type="evidence" value="ECO:0007669"/>
    <property type="project" value="InterPro"/>
</dbReference>
<dbReference type="InterPro" id="IPR036879">
    <property type="entry name" value="TF_MADSbox_sf"/>
</dbReference>
<dbReference type="InterPro" id="IPR002100">
    <property type="entry name" value="TF_MADSbox"/>
</dbReference>
<feature type="domain" description="MADS-box" evidence="6">
    <location>
        <begin position="1"/>
        <end position="61"/>
    </location>
</feature>
<dbReference type="GO" id="GO:0003677">
    <property type="term" value="F:DNA binding"/>
    <property type="evidence" value="ECO:0007669"/>
    <property type="project" value="UniProtKB-KW"/>
</dbReference>
<dbReference type="Pfam" id="PF00319">
    <property type="entry name" value="SRF-TF"/>
    <property type="match status" value="1"/>
</dbReference>
<proteinExistence type="predicted"/>
<dbReference type="AlphaFoldDB" id="A0A7J9GAA9"/>
<keyword evidence="2" id="KW-0805">Transcription regulation</keyword>
<evidence type="ECO:0000313" key="7">
    <source>
        <dbReference type="EMBL" id="MBA0794512.1"/>
    </source>
</evidence>
<comment type="subcellular location">
    <subcellularLocation>
        <location evidence="1">Nucleus</location>
    </subcellularLocation>
</comment>